<gene>
    <name evidence="2" type="ORF">GEMMAAP_01590</name>
</gene>
<evidence type="ECO:0000313" key="3">
    <source>
        <dbReference type="Proteomes" id="UP000076404"/>
    </source>
</evidence>
<dbReference type="EMBL" id="CP011454">
    <property type="protein sequence ID" value="AMW03888.1"/>
    <property type="molecule type" value="Genomic_DNA"/>
</dbReference>
<dbReference type="PANTHER" id="PTHR46825">
    <property type="entry name" value="D-ALANYL-D-ALANINE-CARBOXYPEPTIDASE/ENDOPEPTIDASE AMPH"/>
    <property type="match status" value="1"/>
</dbReference>
<dbReference type="InterPro" id="IPR001466">
    <property type="entry name" value="Beta-lactam-related"/>
</dbReference>
<dbReference type="AlphaFoldDB" id="A0A143BFU2"/>
<sequence length="519" mass="55825">MALSLAPTLAAAQSSVAPTPAFNDPDRLGKLTRAIPAVDSVMRTFMERTRAPGIAYGIIVDGRLLHVAAHGLREVPSKAAVDTSTVFRIASMTKSFTALAILQLRDAGKLSLDDPAEKYVPEMRQLHYATSDAPRVTVRHLLSHSAGFPEDNPWGDQQLSASEADLSRMMREGIPFSNTPGVAYEYSNFGFAILGRIVVNVGGMPYAKYIQEKVLRPLGMTSTTMEARDVPAARVAHGYRLQDGQWLEEPPLPDGSFGSMGGMLTSSADLSRWVGLMLSAWPARDGAESPVLKRSSLREMQQVWRLAPASAVRSANGTLSLTSGGYAYGLRVSQNCLFNHIVAHSGGLPGFGSQMRWLPEHGVGIIALGNLTYTGWNGPIDAAYEVLVRSGGLTPRRVQPSPVLAVMHEQVTRLITVGWTQPLADSIAAMNLYRDESAPRRAAAIARLVQAAGGNCRADGAMWAENALRGEWRLSCATGVLRVRITLAPTEPARVQEFGVFAAPADYKPGPVAVCRQVG</sequence>
<evidence type="ECO:0000259" key="1">
    <source>
        <dbReference type="Pfam" id="PF00144"/>
    </source>
</evidence>
<evidence type="ECO:0000313" key="2">
    <source>
        <dbReference type="EMBL" id="AMW03888.1"/>
    </source>
</evidence>
<dbReference type="PANTHER" id="PTHR46825:SF9">
    <property type="entry name" value="BETA-LACTAMASE-RELATED DOMAIN-CONTAINING PROTEIN"/>
    <property type="match status" value="1"/>
</dbReference>
<feature type="domain" description="Beta-lactamase-related" evidence="1">
    <location>
        <begin position="38"/>
        <end position="387"/>
    </location>
</feature>
<dbReference type="eggNOG" id="COG1680">
    <property type="taxonomic scope" value="Bacteria"/>
</dbReference>
<dbReference type="InterPro" id="IPR012338">
    <property type="entry name" value="Beta-lactam/transpept-like"/>
</dbReference>
<keyword evidence="3" id="KW-1185">Reference proteome</keyword>
<dbReference type="Proteomes" id="UP000076404">
    <property type="component" value="Chromosome"/>
</dbReference>
<organism evidence="2 3">
    <name type="scientific">Gemmatimonas phototrophica</name>
    <dbReference type="NCBI Taxonomy" id="1379270"/>
    <lineage>
        <taxon>Bacteria</taxon>
        <taxon>Pseudomonadati</taxon>
        <taxon>Gemmatimonadota</taxon>
        <taxon>Gemmatimonadia</taxon>
        <taxon>Gemmatimonadales</taxon>
        <taxon>Gemmatimonadaceae</taxon>
        <taxon>Gemmatimonas</taxon>
    </lineage>
</organism>
<dbReference type="SUPFAM" id="SSF56601">
    <property type="entry name" value="beta-lactamase/transpeptidase-like"/>
    <property type="match status" value="1"/>
</dbReference>
<accession>A0A143BFU2</accession>
<reference evidence="2 3" key="1">
    <citation type="journal article" date="2014" name="Proc. Natl. Acad. Sci. U.S.A.">
        <title>Functional type 2 photosynthetic reaction centers found in the rare bacterial phylum Gemmatimonadetes.</title>
        <authorList>
            <person name="Zeng Y."/>
            <person name="Feng F."/>
            <person name="Medova H."/>
            <person name="Dean J."/>
            <person name="Koblizek M."/>
        </authorList>
    </citation>
    <scope>NUCLEOTIDE SEQUENCE [LARGE SCALE GENOMIC DNA]</scope>
    <source>
        <strain evidence="2 3">AP64</strain>
    </source>
</reference>
<dbReference type="Pfam" id="PF00144">
    <property type="entry name" value="Beta-lactamase"/>
    <property type="match status" value="1"/>
</dbReference>
<proteinExistence type="predicted"/>
<dbReference type="KEGG" id="gph:GEMMAAP_01590"/>
<dbReference type="STRING" id="1379270.GEMMAAP_01590"/>
<reference evidence="2 3" key="2">
    <citation type="journal article" date="2016" name="Environ. Microbiol. Rep.">
        <title>Metagenomic evidence for the presence of phototrophic Gemmatimonadetes bacteria in diverse environments.</title>
        <authorList>
            <person name="Zeng Y."/>
            <person name="Baumbach J."/>
            <person name="Barbosa E.G."/>
            <person name="Azevedo V."/>
            <person name="Zhang C."/>
            <person name="Koblizek M."/>
        </authorList>
    </citation>
    <scope>NUCLEOTIDE SEQUENCE [LARGE SCALE GENOMIC DNA]</scope>
    <source>
        <strain evidence="2 3">AP64</strain>
    </source>
</reference>
<name>A0A143BFU2_9BACT</name>
<protein>
    <recommendedName>
        <fullName evidence="1">Beta-lactamase-related domain-containing protein</fullName>
    </recommendedName>
</protein>
<dbReference type="Gene3D" id="3.40.710.10">
    <property type="entry name" value="DD-peptidase/beta-lactamase superfamily"/>
    <property type="match status" value="1"/>
</dbReference>
<dbReference type="InterPro" id="IPR050491">
    <property type="entry name" value="AmpC-like"/>
</dbReference>